<dbReference type="EnsemblBacteria" id="AAK41091">
    <property type="protein sequence ID" value="AAK41091"/>
    <property type="gene ID" value="SSO0793"/>
</dbReference>
<dbReference type="PaxDb" id="273057-SSO0793"/>
<dbReference type="AlphaFoldDB" id="Q7LXI0"/>
<protein>
    <submittedName>
        <fullName evidence="1">Uncharacterized protein</fullName>
    </submittedName>
</protein>
<gene>
    <name evidence="1" type="ordered locus">SSO0793</name>
</gene>
<dbReference type="KEGG" id="sso:SSO0793"/>
<proteinExistence type="predicted"/>
<sequence length="134" mass="15669">MCERFMDSIDKCRIECKFVENKDKREFLAERLNNLTRYLERICRALNDVCKNSATVSCYQCFDEVNKAYNTAVCEDSCKGKSRLSFCFLLSEGLILNVIAEDEGGCRTIITFYPINRDRERTIEKKCDKIFNQV</sequence>
<dbReference type="Proteomes" id="UP000001974">
    <property type="component" value="Chromosome"/>
</dbReference>
<dbReference type="PIR" id="D90229">
    <property type="entry name" value="D90229"/>
</dbReference>
<dbReference type="InParanoid" id="Q7LXI0"/>
<evidence type="ECO:0000313" key="1">
    <source>
        <dbReference type="EMBL" id="AAK41091.1"/>
    </source>
</evidence>
<evidence type="ECO:0000313" key="2">
    <source>
        <dbReference type="Proteomes" id="UP000001974"/>
    </source>
</evidence>
<keyword evidence="2" id="KW-1185">Reference proteome</keyword>
<name>Q7LXI0_SACS2</name>
<organism evidence="1 2">
    <name type="scientific">Saccharolobus solfataricus (strain ATCC 35092 / DSM 1617 / JCM 11322 / P2)</name>
    <name type="common">Sulfolobus solfataricus</name>
    <dbReference type="NCBI Taxonomy" id="273057"/>
    <lineage>
        <taxon>Archaea</taxon>
        <taxon>Thermoproteota</taxon>
        <taxon>Thermoprotei</taxon>
        <taxon>Sulfolobales</taxon>
        <taxon>Sulfolobaceae</taxon>
        <taxon>Saccharolobus</taxon>
    </lineage>
</organism>
<reference evidence="2" key="1">
    <citation type="journal article" date="2001" name="Proc. Natl. Acad. Sci. U.S.A.">
        <title>The complete genome of the crenarchaeon Sulfolobus solfataricus P2.</title>
        <authorList>
            <person name="She Q."/>
            <person name="Singh R.K."/>
            <person name="Confalonieri F."/>
            <person name="Zivanovic Y."/>
            <person name="Allard G."/>
            <person name="Awayez M.J."/>
            <person name="Chan-Weiher C.C.-Y."/>
            <person name="Clausen I.G."/>
            <person name="Curtis B.A."/>
            <person name="De Moors A."/>
            <person name="Erauso G."/>
            <person name="Fletcher C."/>
            <person name="Gordon P.M.K."/>
            <person name="Heikamp-de Jong I."/>
            <person name="Jeffries A.C."/>
            <person name="Kozera C.J."/>
            <person name="Medina N."/>
            <person name="Peng X."/>
            <person name="Thi-Ngoc H.P."/>
            <person name="Redder P."/>
            <person name="Schenk M.E."/>
            <person name="Theriault C."/>
            <person name="Tolstrup N."/>
            <person name="Charlebois R.L."/>
            <person name="Doolittle W.F."/>
            <person name="Duguet M."/>
            <person name="Gaasterland T."/>
            <person name="Garrett R.A."/>
            <person name="Ragan M.A."/>
            <person name="Sensen C.W."/>
            <person name="Van der Oost J."/>
        </authorList>
    </citation>
    <scope>NUCLEOTIDE SEQUENCE [LARGE SCALE GENOMIC DNA]</scope>
    <source>
        <strain evidence="2">ATCC 35092 / DSM 1617 / JCM 11322 / P2</strain>
    </source>
</reference>
<dbReference type="HOGENOM" id="CLU_1891530_0_0_2"/>
<dbReference type="EMBL" id="AE006641">
    <property type="protein sequence ID" value="AAK41091.1"/>
    <property type="molecule type" value="Genomic_DNA"/>
</dbReference>
<accession>Q7LXI0</accession>